<protein>
    <submittedName>
        <fullName evidence="3">Anti-sigma regulatory factor (Ser/Thr protein kinase)</fullName>
    </submittedName>
</protein>
<reference evidence="3 4" key="1">
    <citation type="submission" date="2018-10" db="EMBL/GenBank/DDBJ databases">
        <title>Genomic Encyclopedia of Archaeal and Bacterial Type Strains, Phase II (KMG-II): from individual species to whole genera.</title>
        <authorList>
            <person name="Goeker M."/>
        </authorList>
    </citation>
    <scope>NUCLEOTIDE SEQUENCE [LARGE SCALE GENOMIC DNA]</scope>
    <source>
        <strain evidence="3 4">DSM 235</strain>
    </source>
</reference>
<evidence type="ECO:0000313" key="4">
    <source>
        <dbReference type="Proteomes" id="UP000274556"/>
    </source>
</evidence>
<dbReference type="SUPFAM" id="SSF55874">
    <property type="entry name" value="ATPase domain of HSP90 chaperone/DNA topoisomerase II/histidine kinase"/>
    <property type="match status" value="1"/>
</dbReference>
<evidence type="ECO:0000259" key="2">
    <source>
        <dbReference type="Pfam" id="PF13581"/>
    </source>
</evidence>
<keyword evidence="1" id="KW-0808">Transferase</keyword>
<dbReference type="PANTHER" id="PTHR35526:SF3">
    <property type="entry name" value="ANTI-SIGMA-F FACTOR RSBW"/>
    <property type="match status" value="1"/>
</dbReference>
<dbReference type="CDD" id="cd16936">
    <property type="entry name" value="HATPase_RsbW-like"/>
    <property type="match status" value="1"/>
</dbReference>
<dbReference type="Gene3D" id="3.30.565.10">
    <property type="entry name" value="Histidine kinase-like ATPase, C-terminal domain"/>
    <property type="match status" value="1"/>
</dbReference>
<keyword evidence="1" id="KW-0723">Serine/threonine-protein kinase</keyword>
<evidence type="ECO:0000313" key="3">
    <source>
        <dbReference type="EMBL" id="RKT44265.1"/>
    </source>
</evidence>
<dbReference type="PANTHER" id="PTHR35526">
    <property type="entry name" value="ANTI-SIGMA-F FACTOR RSBW-RELATED"/>
    <property type="match status" value="1"/>
</dbReference>
<name>A0A495V6V3_9GAMM</name>
<dbReference type="InterPro" id="IPR050267">
    <property type="entry name" value="Anti-sigma-factor_SerPK"/>
</dbReference>
<dbReference type="Proteomes" id="UP000274556">
    <property type="component" value="Unassembled WGS sequence"/>
</dbReference>
<comment type="caution">
    <text evidence="3">The sequence shown here is derived from an EMBL/GenBank/DDBJ whole genome shotgun (WGS) entry which is preliminary data.</text>
</comment>
<dbReference type="RefSeq" id="WP_170164708.1">
    <property type="nucleotide sequence ID" value="NZ_RBXL01000001.1"/>
</dbReference>
<feature type="domain" description="Histidine kinase/HSP90-like ATPase" evidence="2">
    <location>
        <begin position="36"/>
        <end position="168"/>
    </location>
</feature>
<dbReference type="InterPro" id="IPR036890">
    <property type="entry name" value="HATPase_C_sf"/>
</dbReference>
<gene>
    <name evidence="3" type="ORF">BDD21_1643</name>
</gene>
<dbReference type="GO" id="GO:0004674">
    <property type="term" value="F:protein serine/threonine kinase activity"/>
    <property type="evidence" value="ECO:0007669"/>
    <property type="project" value="UniProtKB-KW"/>
</dbReference>
<accession>A0A495V6V3</accession>
<sequence length="175" mass="18689">MNSRNRDDAAGGALAAAVSDGSSRRTPVKADARVFDSRLEAAHEAASDVRAFCDGLGWSEIELSQIELCVYEAFVNAVEHAYRNEPGHEVRVTAEVDAGCLRVRVCQHGEPLDAARVAATPAGFDDLPSGLDAFDCEPRGRGIRIIKSIMSTCEVESDGDSTCLLMAKPIAAQRP</sequence>
<proteinExistence type="predicted"/>
<keyword evidence="1" id="KW-0418">Kinase</keyword>
<dbReference type="InterPro" id="IPR003594">
    <property type="entry name" value="HATPase_dom"/>
</dbReference>
<keyword evidence="4" id="KW-1185">Reference proteome</keyword>
<organism evidence="3 4">
    <name type="scientific">Thiocapsa rosea</name>
    <dbReference type="NCBI Taxonomy" id="69360"/>
    <lineage>
        <taxon>Bacteria</taxon>
        <taxon>Pseudomonadati</taxon>
        <taxon>Pseudomonadota</taxon>
        <taxon>Gammaproteobacteria</taxon>
        <taxon>Chromatiales</taxon>
        <taxon>Chromatiaceae</taxon>
        <taxon>Thiocapsa</taxon>
    </lineage>
</organism>
<dbReference type="Pfam" id="PF13581">
    <property type="entry name" value="HATPase_c_2"/>
    <property type="match status" value="1"/>
</dbReference>
<dbReference type="AlphaFoldDB" id="A0A495V6V3"/>
<dbReference type="EMBL" id="RBXL01000001">
    <property type="protein sequence ID" value="RKT44265.1"/>
    <property type="molecule type" value="Genomic_DNA"/>
</dbReference>
<evidence type="ECO:0000256" key="1">
    <source>
        <dbReference type="ARBA" id="ARBA00022527"/>
    </source>
</evidence>